<dbReference type="InterPro" id="IPR026289">
    <property type="entry name" value="SBP_TakP-like"/>
</dbReference>
<dbReference type="EMBL" id="JANCMW010000001">
    <property type="protein sequence ID" value="MDF0748656.1"/>
    <property type="molecule type" value="Genomic_DNA"/>
</dbReference>
<dbReference type="PIRSF" id="PIRSF039026">
    <property type="entry name" value="SiaP"/>
    <property type="match status" value="1"/>
</dbReference>
<dbReference type="InterPro" id="IPR038404">
    <property type="entry name" value="TRAP_DctP_sf"/>
</dbReference>
<dbReference type="SUPFAM" id="SSF53850">
    <property type="entry name" value="Periplasmic binding protein-like II"/>
    <property type="match status" value="1"/>
</dbReference>
<dbReference type="RefSeq" id="WP_275704149.1">
    <property type="nucleotide sequence ID" value="NZ_JANCMW010000001.1"/>
</dbReference>
<keyword evidence="4" id="KW-1185">Reference proteome</keyword>
<sequence>MYLMQVGKLSALVLFLLMTGLFAGCNDSGPRAADSEPSVPEPAPEPTVYTLSLAQSWTEGAPVFADTTANLAQMVEALSDGQLVIEVVSAGEHHRPFGVFDLVKSGEYDMGHSASYYWKDIDPNTLFFTTLPFGMLAQEQYAWFYRGGGLELMQKVYSKHHMLSFPGGNTGNQMGGWFRKEINTLEDLQGVKMRVPGFAGEVLKELGVEPVNLAPGDLYNAMSEGQIDALEWVGPSLDLGMRFHEIARYYYTGWHEPATELQFLINQDSWKRLPEHLQQVLEIAMRTAAFDMYVQSTYESAQNWSTIQVEYPGVKIRTFPPQVIEAMYDVTKDLLETRASQDPLAKEVLDSQSRFLWKVRRWTSISDQAYLNSQPRGGLRKYMP</sequence>
<name>A0ABT5Y4Q7_9GAMM</name>
<evidence type="ECO:0000256" key="2">
    <source>
        <dbReference type="SAM" id="SignalP"/>
    </source>
</evidence>
<dbReference type="PANTHER" id="PTHR33376">
    <property type="match status" value="1"/>
</dbReference>
<evidence type="ECO:0000313" key="3">
    <source>
        <dbReference type="EMBL" id="MDF0748656.1"/>
    </source>
</evidence>
<feature type="chain" id="PRO_5047373375" evidence="2">
    <location>
        <begin position="24"/>
        <end position="384"/>
    </location>
</feature>
<evidence type="ECO:0000256" key="1">
    <source>
        <dbReference type="ARBA" id="ARBA00022729"/>
    </source>
</evidence>
<dbReference type="PANTHER" id="PTHR33376:SF5">
    <property type="entry name" value="EXTRACYTOPLASMIC SOLUTE RECEPTOR PROTEIN"/>
    <property type="match status" value="1"/>
</dbReference>
<protein>
    <submittedName>
        <fullName evidence="3">TRAP transporter substrate-binding protein</fullName>
    </submittedName>
</protein>
<dbReference type="Gene3D" id="3.40.190.170">
    <property type="entry name" value="Bacterial extracellular solute-binding protein, family 7"/>
    <property type="match status" value="1"/>
</dbReference>
<dbReference type="Gene3D" id="3.40.190.10">
    <property type="entry name" value="Periplasmic binding protein-like II"/>
    <property type="match status" value="1"/>
</dbReference>
<reference evidence="3" key="1">
    <citation type="submission" date="2022-07" db="EMBL/GenBank/DDBJ databases">
        <title>Marinobacter iranensis a new bacterium isolate from a hipersaline lake in Iran.</title>
        <authorList>
            <person name="Mohammad A.M.A."/>
            <person name="Cristina S.-P."/>
            <person name="Antonio V."/>
        </authorList>
    </citation>
    <scope>NUCLEOTIDE SEQUENCE</scope>
    <source>
        <strain evidence="3">71-i</strain>
    </source>
</reference>
<proteinExistence type="predicted"/>
<organism evidence="3 4">
    <name type="scientific">Marinobacter iranensis</name>
    <dbReference type="NCBI Taxonomy" id="2962607"/>
    <lineage>
        <taxon>Bacteria</taxon>
        <taxon>Pseudomonadati</taxon>
        <taxon>Pseudomonadota</taxon>
        <taxon>Gammaproteobacteria</taxon>
        <taxon>Pseudomonadales</taxon>
        <taxon>Marinobacteraceae</taxon>
        <taxon>Marinobacter</taxon>
    </lineage>
</organism>
<accession>A0ABT5Y4Q7</accession>
<feature type="signal peptide" evidence="2">
    <location>
        <begin position="1"/>
        <end position="23"/>
    </location>
</feature>
<dbReference type="InterPro" id="IPR018389">
    <property type="entry name" value="DctP_fam"/>
</dbReference>
<dbReference type="Pfam" id="PF03480">
    <property type="entry name" value="DctP"/>
    <property type="match status" value="1"/>
</dbReference>
<evidence type="ECO:0000313" key="4">
    <source>
        <dbReference type="Proteomes" id="UP001143391"/>
    </source>
</evidence>
<keyword evidence="1 2" id="KW-0732">Signal</keyword>
<gene>
    <name evidence="3" type="ORF">NLU14_00275</name>
</gene>
<comment type="caution">
    <text evidence="3">The sequence shown here is derived from an EMBL/GenBank/DDBJ whole genome shotgun (WGS) entry which is preliminary data.</text>
</comment>
<dbReference type="NCBIfam" id="NF037995">
    <property type="entry name" value="TRAP_S1"/>
    <property type="match status" value="1"/>
</dbReference>
<dbReference type="Proteomes" id="UP001143391">
    <property type="component" value="Unassembled WGS sequence"/>
</dbReference>